<name>A0AAD8A9B0_DIPPU</name>
<keyword evidence="2" id="KW-1185">Reference proteome</keyword>
<dbReference type="AlphaFoldDB" id="A0AAD8A9B0"/>
<gene>
    <name evidence="1" type="ORF">L9F63_013886</name>
</gene>
<evidence type="ECO:0000313" key="2">
    <source>
        <dbReference type="Proteomes" id="UP001233999"/>
    </source>
</evidence>
<reference evidence="1" key="2">
    <citation type="submission" date="2023-05" db="EMBL/GenBank/DDBJ databases">
        <authorList>
            <person name="Fouks B."/>
        </authorList>
    </citation>
    <scope>NUCLEOTIDE SEQUENCE</scope>
    <source>
        <strain evidence="1">Stay&amp;Tobe</strain>
        <tissue evidence="1">Testes</tissue>
    </source>
</reference>
<feature type="non-terminal residue" evidence="1">
    <location>
        <position position="81"/>
    </location>
</feature>
<reference evidence="1" key="1">
    <citation type="journal article" date="2023" name="IScience">
        <title>Live-bearing cockroach genome reveals convergent evolutionary mechanisms linked to viviparity in insects and beyond.</title>
        <authorList>
            <person name="Fouks B."/>
            <person name="Harrison M.C."/>
            <person name="Mikhailova A.A."/>
            <person name="Marchal E."/>
            <person name="English S."/>
            <person name="Carruthers M."/>
            <person name="Jennings E.C."/>
            <person name="Chiamaka E.L."/>
            <person name="Frigard R.A."/>
            <person name="Pippel M."/>
            <person name="Attardo G.M."/>
            <person name="Benoit J.B."/>
            <person name="Bornberg-Bauer E."/>
            <person name="Tobe S.S."/>
        </authorList>
    </citation>
    <scope>NUCLEOTIDE SEQUENCE</scope>
    <source>
        <strain evidence="1">Stay&amp;Tobe</strain>
    </source>
</reference>
<sequence length="81" mass="9360">QLLSAPSSSRTRVHVYTDPHYNGYPFIQKRWGYCCDRPGCEKEMYVVLCVAMERLLCSVVCYGLNPTFEGIWRSILVLLIL</sequence>
<protein>
    <submittedName>
        <fullName evidence="1">Uncharacterized protein</fullName>
    </submittedName>
</protein>
<evidence type="ECO:0000313" key="1">
    <source>
        <dbReference type="EMBL" id="KAJ9594849.1"/>
    </source>
</evidence>
<organism evidence="1 2">
    <name type="scientific">Diploptera punctata</name>
    <name type="common">Pacific beetle cockroach</name>
    <dbReference type="NCBI Taxonomy" id="6984"/>
    <lineage>
        <taxon>Eukaryota</taxon>
        <taxon>Metazoa</taxon>
        <taxon>Ecdysozoa</taxon>
        <taxon>Arthropoda</taxon>
        <taxon>Hexapoda</taxon>
        <taxon>Insecta</taxon>
        <taxon>Pterygota</taxon>
        <taxon>Neoptera</taxon>
        <taxon>Polyneoptera</taxon>
        <taxon>Dictyoptera</taxon>
        <taxon>Blattodea</taxon>
        <taxon>Blaberoidea</taxon>
        <taxon>Blaberidae</taxon>
        <taxon>Diplopterinae</taxon>
        <taxon>Diploptera</taxon>
    </lineage>
</organism>
<dbReference type="EMBL" id="JASPKZ010002713">
    <property type="protein sequence ID" value="KAJ9594849.1"/>
    <property type="molecule type" value="Genomic_DNA"/>
</dbReference>
<dbReference type="Proteomes" id="UP001233999">
    <property type="component" value="Unassembled WGS sequence"/>
</dbReference>
<accession>A0AAD8A9B0</accession>
<proteinExistence type="predicted"/>
<feature type="non-terminal residue" evidence="1">
    <location>
        <position position="1"/>
    </location>
</feature>
<comment type="caution">
    <text evidence="1">The sequence shown here is derived from an EMBL/GenBank/DDBJ whole genome shotgun (WGS) entry which is preliminary data.</text>
</comment>